<sequence length="325" mass="34355">MTADARHAIHSGRPAKTAWQRGRILAFGSLAAAALLLGHEYVPHRWGNLGSLVQTFLPWLGLAVPLGILAALVRRSALAVLAVLVPLAAWVWVFLPQLRPAPPAAEPADLVVVQHNASDTNADVAGTVEVLLAAHPDVVTLTEVTDATEQEYASALGAELPHHSTQGTVGVWSRFPLEEAAAVDIRPAGADATWDRCLRVVLRHDDAAITLFVAHLPSVRIGSGGFETGQRDGSTLLLADAVAAERNETVLVAGDLNAALADDAIAPLTRLVTADTRGFPFSYPAAFPVVQIDHVLARGADVTATRTLPRTPSDHLPVVAHVSFR</sequence>
<dbReference type="GO" id="GO:0003824">
    <property type="term" value="F:catalytic activity"/>
    <property type="evidence" value="ECO:0007669"/>
    <property type="project" value="InterPro"/>
</dbReference>
<organism evidence="3 4">
    <name type="scientific">Promicromonospora citrea</name>
    <dbReference type="NCBI Taxonomy" id="43677"/>
    <lineage>
        <taxon>Bacteria</taxon>
        <taxon>Bacillati</taxon>
        <taxon>Actinomycetota</taxon>
        <taxon>Actinomycetes</taxon>
        <taxon>Micrococcales</taxon>
        <taxon>Promicromonosporaceae</taxon>
        <taxon>Promicromonospora</taxon>
    </lineage>
</organism>
<feature type="transmembrane region" description="Helical" evidence="1">
    <location>
        <begin position="21"/>
        <end position="39"/>
    </location>
</feature>
<dbReference type="SUPFAM" id="SSF56219">
    <property type="entry name" value="DNase I-like"/>
    <property type="match status" value="1"/>
</dbReference>
<name>A0A8H9L3S8_9MICO</name>
<dbReference type="Gene3D" id="3.60.10.10">
    <property type="entry name" value="Endonuclease/exonuclease/phosphatase"/>
    <property type="match status" value="1"/>
</dbReference>
<gene>
    <name evidence="3" type="ORF">GCM10010102_09290</name>
</gene>
<dbReference type="RefSeq" id="WP_171107648.1">
    <property type="nucleotide sequence ID" value="NZ_BMPT01000003.1"/>
</dbReference>
<evidence type="ECO:0000313" key="4">
    <source>
        <dbReference type="Proteomes" id="UP000655589"/>
    </source>
</evidence>
<feature type="transmembrane region" description="Helical" evidence="1">
    <location>
        <begin position="51"/>
        <end position="70"/>
    </location>
</feature>
<proteinExistence type="predicted"/>
<evidence type="ECO:0000256" key="1">
    <source>
        <dbReference type="SAM" id="Phobius"/>
    </source>
</evidence>
<protein>
    <recommendedName>
        <fullName evidence="2">Endonuclease/exonuclease/phosphatase domain-containing protein</fullName>
    </recommendedName>
</protein>
<feature type="transmembrane region" description="Helical" evidence="1">
    <location>
        <begin position="77"/>
        <end position="95"/>
    </location>
</feature>
<reference evidence="3" key="2">
    <citation type="submission" date="2020-09" db="EMBL/GenBank/DDBJ databases">
        <authorList>
            <person name="Sun Q."/>
            <person name="Ohkuma M."/>
        </authorList>
    </citation>
    <scope>NUCLEOTIDE SEQUENCE</scope>
    <source>
        <strain evidence="3">JCM 3051</strain>
    </source>
</reference>
<evidence type="ECO:0000259" key="2">
    <source>
        <dbReference type="Pfam" id="PF03372"/>
    </source>
</evidence>
<evidence type="ECO:0000313" key="3">
    <source>
        <dbReference type="EMBL" id="GGM15820.1"/>
    </source>
</evidence>
<dbReference type="InterPro" id="IPR005135">
    <property type="entry name" value="Endo/exonuclease/phosphatase"/>
</dbReference>
<keyword evidence="1" id="KW-0812">Transmembrane</keyword>
<feature type="domain" description="Endonuclease/exonuclease/phosphatase" evidence="2">
    <location>
        <begin position="117"/>
        <end position="315"/>
    </location>
</feature>
<dbReference type="Proteomes" id="UP000655589">
    <property type="component" value="Unassembled WGS sequence"/>
</dbReference>
<dbReference type="Pfam" id="PF03372">
    <property type="entry name" value="Exo_endo_phos"/>
    <property type="match status" value="1"/>
</dbReference>
<dbReference type="InterPro" id="IPR036691">
    <property type="entry name" value="Endo/exonu/phosph_ase_sf"/>
</dbReference>
<accession>A0A8H9L3S8</accession>
<keyword evidence="1" id="KW-1133">Transmembrane helix</keyword>
<reference evidence="3" key="1">
    <citation type="journal article" date="2014" name="Int. J. Syst. Evol. Microbiol.">
        <title>Complete genome sequence of Corynebacterium casei LMG S-19264T (=DSM 44701T), isolated from a smear-ripened cheese.</title>
        <authorList>
            <consortium name="US DOE Joint Genome Institute (JGI-PGF)"/>
            <person name="Walter F."/>
            <person name="Albersmeier A."/>
            <person name="Kalinowski J."/>
            <person name="Ruckert C."/>
        </authorList>
    </citation>
    <scope>NUCLEOTIDE SEQUENCE</scope>
    <source>
        <strain evidence="3">JCM 3051</strain>
    </source>
</reference>
<dbReference type="EMBL" id="BMPT01000003">
    <property type="protein sequence ID" value="GGM15820.1"/>
    <property type="molecule type" value="Genomic_DNA"/>
</dbReference>
<comment type="caution">
    <text evidence="3">The sequence shown here is derived from an EMBL/GenBank/DDBJ whole genome shotgun (WGS) entry which is preliminary data.</text>
</comment>
<keyword evidence="4" id="KW-1185">Reference proteome</keyword>
<dbReference type="AlphaFoldDB" id="A0A8H9L3S8"/>
<keyword evidence="1" id="KW-0472">Membrane</keyword>